<feature type="domain" description="Aminoglycoside phosphotransferase" evidence="1">
    <location>
        <begin position="27"/>
        <end position="281"/>
    </location>
</feature>
<dbReference type="InterPro" id="IPR011009">
    <property type="entry name" value="Kinase-like_dom_sf"/>
</dbReference>
<evidence type="ECO:0000313" key="3">
    <source>
        <dbReference type="Proteomes" id="UP000799779"/>
    </source>
</evidence>
<name>A0A6A5W516_9PLEO</name>
<protein>
    <submittedName>
        <fullName evidence="2">Kinase-like protein</fullName>
    </submittedName>
</protein>
<evidence type="ECO:0000313" key="2">
    <source>
        <dbReference type="EMBL" id="KAF1994215.1"/>
    </source>
</evidence>
<dbReference type="EMBL" id="ML977667">
    <property type="protein sequence ID" value="KAF1994215.1"/>
    <property type="molecule type" value="Genomic_DNA"/>
</dbReference>
<dbReference type="GO" id="GO:0016301">
    <property type="term" value="F:kinase activity"/>
    <property type="evidence" value="ECO:0007669"/>
    <property type="project" value="UniProtKB-KW"/>
</dbReference>
<keyword evidence="3" id="KW-1185">Reference proteome</keyword>
<proteinExistence type="predicted"/>
<organism evidence="2 3">
    <name type="scientific">Amniculicola lignicola CBS 123094</name>
    <dbReference type="NCBI Taxonomy" id="1392246"/>
    <lineage>
        <taxon>Eukaryota</taxon>
        <taxon>Fungi</taxon>
        <taxon>Dikarya</taxon>
        <taxon>Ascomycota</taxon>
        <taxon>Pezizomycotina</taxon>
        <taxon>Dothideomycetes</taxon>
        <taxon>Pleosporomycetidae</taxon>
        <taxon>Pleosporales</taxon>
        <taxon>Amniculicolaceae</taxon>
        <taxon>Amniculicola</taxon>
    </lineage>
</organism>
<reference evidence="2" key="1">
    <citation type="journal article" date="2020" name="Stud. Mycol.">
        <title>101 Dothideomycetes genomes: a test case for predicting lifestyles and emergence of pathogens.</title>
        <authorList>
            <person name="Haridas S."/>
            <person name="Albert R."/>
            <person name="Binder M."/>
            <person name="Bloem J."/>
            <person name="Labutti K."/>
            <person name="Salamov A."/>
            <person name="Andreopoulos B."/>
            <person name="Baker S."/>
            <person name="Barry K."/>
            <person name="Bills G."/>
            <person name="Bluhm B."/>
            <person name="Cannon C."/>
            <person name="Castanera R."/>
            <person name="Culley D."/>
            <person name="Daum C."/>
            <person name="Ezra D."/>
            <person name="Gonzalez J."/>
            <person name="Henrissat B."/>
            <person name="Kuo A."/>
            <person name="Liang C."/>
            <person name="Lipzen A."/>
            <person name="Lutzoni F."/>
            <person name="Magnuson J."/>
            <person name="Mondo S."/>
            <person name="Nolan M."/>
            <person name="Ohm R."/>
            <person name="Pangilinan J."/>
            <person name="Park H.-J."/>
            <person name="Ramirez L."/>
            <person name="Alfaro M."/>
            <person name="Sun H."/>
            <person name="Tritt A."/>
            <person name="Yoshinaga Y."/>
            <person name="Zwiers L.-H."/>
            <person name="Turgeon B."/>
            <person name="Goodwin S."/>
            <person name="Spatafora J."/>
            <person name="Crous P."/>
            <person name="Grigoriev I."/>
        </authorList>
    </citation>
    <scope>NUCLEOTIDE SEQUENCE</scope>
    <source>
        <strain evidence="2">CBS 123094</strain>
    </source>
</reference>
<evidence type="ECO:0000259" key="1">
    <source>
        <dbReference type="Pfam" id="PF01636"/>
    </source>
</evidence>
<dbReference type="Proteomes" id="UP000799779">
    <property type="component" value="Unassembled WGS sequence"/>
</dbReference>
<accession>A0A6A5W516</accession>
<dbReference type="Gene3D" id="3.90.1200.10">
    <property type="match status" value="1"/>
</dbReference>
<dbReference type="OrthoDB" id="25129at2759"/>
<dbReference type="SUPFAM" id="SSF56112">
    <property type="entry name" value="Protein kinase-like (PK-like)"/>
    <property type="match status" value="1"/>
</dbReference>
<keyword evidence="2" id="KW-0808">Transferase</keyword>
<dbReference type="Gene3D" id="3.30.200.20">
    <property type="entry name" value="Phosphorylase Kinase, domain 1"/>
    <property type="match status" value="1"/>
</dbReference>
<sequence>MTEPATLTTGAGLAAYFNSRNISASNITLLTGGTANYVYRVTLPDGSTLVYKHAAPYLQNNKNFAFDDSRMDYEAHALSILPSILSKSLPDSPVHPVRLHSYEKEAKLLCIADGGDRNLKMAYSDERLDIPALGRNIGKWIAALHTSSTTAPLSLPGDGNPTGNNPIGVSIYRYAYANLHRALSKFGHDPKLGELINEKYGSLLATENECVCHGDFWPGNVLVKSRDEQSRDVDLTIVDWEMVRRGTSATDVAQFAAEAFLLDRFRGGKGLRVTFLNAYLGARKEAGVETGEEWLKRMAVHWGVHVAFWPTGVEWADKEGTQKLVDIGVEMLKSVAEGKLEDIKALELFRGVEGI</sequence>
<dbReference type="AlphaFoldDB" id="A0A6A5W516"/>
<dbReference type="InterPro" id="IPR002575">
    <property type="entry name" value="Aminoglycoside_PTrfase"/>
</dbReference>
<keyword evidence="2" id="KW-0418">Kinase</keyword>
<gene>
    <name evidence="2" type="ORF">P154DRAFT_527226</name>
</gene>
<dbReference type="Pfam" id="PF01636">
    <property type="entry name" value="APH"/>
    <property type="match status" value="1"/>
</dbReference>